<feature type="transmembrane region" description="Helical" evidence="5">
    <location>
        <begin position="252"/>
        <end position="270"/>
    </location>
</feature>
<feature type="transmembrane region" description="Helical" evidence="5">
    <location>
        <begin position="82"/>
        <end position="99"/>
    </location>
</feature>
<protein>
    <recommendedName>
        <fullName evidence="6">O-antigen ligase-related domain-containing protein</fullName>
    </recommendedName>
</protein>
<keyword evidence="2 5" id="KW-0812">Transmembrane</keyword>
<feature type="transmembrane region" description="Helical" evidence="5">
    <location>
        <begin position="432"/>
        <end position="450"/>
    </location>
</feature>
<feature type="transmembrane region" description="Helical" evidence="5">
    <location>
        <begin position="12"/>
        <end position="30"/>
    </location>
</feature>
<dbReference type="EMBL" id="AP022574">
    <property type="protein sequence ID" value="BBX70980.1"/>
    <property type="molecule type" value="Genomic_DNA"/>
</dbReference>
<feature type="transmembrane region" description="Helical" evidence="5">
    <location>
        <begin position="624"/>
        <end position="646"/>
    </location>
</feature>
<proteinExistence type="predicted"/>
<dbReference type="InterPro" id="IPR007016">
    <property type="entry name" value="O-antigen_ligase-rel_domated"/>
</dbReference>
<evidence type="ECO:0000313" key="8">
    <source>
        <dbReference type="Proteomes" id="UP000466514"/>
    </source>
</evidence>
<keyword evidence="8" id="KW-1185">Reference proteome</keyword>
<gene>
    <name evidence="7" type="ORF">MPSYJ_44410</name>
</gene>
<feature type="transmembrane region" description="Helical" evidence="5">
    <location>
        <begin position="111"/>
        <end position="131"/>
    </location>
</feature>
<organism evidence="7 8">
    <name type="scientific">Mycolicibacterium psychrotolerans</name>
    <dbReference type="NCBI Taxonomy" id="216929"/>
    <lineage>
        <taxon>Bacteria</taxon>
        <taxon>Bacillati</taxon>
        <taxon>Actinomycetota</taxon>
        <taxon>Actinomycetes</taxon>
        <taxon>Mycobacteriales</taxon>
        <taxon>Mycobacteriaceae</taxon>
        <taxon>Mycolicibacterium</taxon>
    </lineage>
</organism>
<feature type="transmembrane region" description="Helical" evidence="5">
    <location>
        <begin position="225"/>
        <end position="245"/>
    </location>
</feature>
<feature type="transmembrane region" description="Helical" evidence="5">
    <location>
        <begin position="166"/>
        <end position="190"/>
    </location>
</feature>
<dbReference type="PANTHER" id="PTHR37422">
    <property type="entry name" value="TEICHURONIC ACID BIOSYNTHESIS PROTEIN TUAE"/>
    <property type="match status" value="1"/>
</dbReference>
<evidence type="ECO:0000256" key="1">
    <source>
        <dbReference type="ARBA" id="ARBA00004141"/>
    </source>
</evidence>
<feature type="transmembrane region" description="Helical" evidence="5">
    <location>
        <begin position="36"/>
        <end position="53"/>
    </location>
</feature>
<feature type="transmembrane region" description="Helical" evidence="5">
    <location>
        <begin position="276"/>
        <end position="294"/>
    </location>
</feature>
<dbReference type="KEGG" id="mpsc:MPSYJ_44410"/>
<dbReference type="GO" id="GO:0016020">
    <property type="term" value="C:membrane"/>
    <property type="evidence" value="ECO:0007669"/>
    <property type="project" value="UniProtKB-SubCell"/>
</dbReference>
<feature type="transmembrane region" description="Helical" evidence="5">
    <location>
        <begin position="486"/>
        <end position="507"/>
    </location>
</feature>
<feature type="transmembrane region" description="Helical" evidence="5">
    <location>
        <begin position="301"/>
        <end position="320"/>
    </location>
</feature>
<keyword evidence="3 5" id="KW-1133">Transmembrane helix</keyword>
<evidence type="ECO:0000256" key="4">
    <source>
        <dbReference type="ARBA" id="ARBA00023136"/>
    </source>
</evidence>
<dbReference type="RefSeq" id="WP_246228763.1">
    <property type="nucleotide sequence ID" value="NZ_AP022574.1"/>
</dbReference>
<evidence type="ECO:0000313" key="7">
    <source>
        <dbReference type="EMBL" id="BBX70980.1"/>
    </source>
</evidence>
<feature type="transmembrane region" description="Helical" evidence="5">
    <location>
        <begin position="143"/>
        <end position="159"/>
    </location>
</feature>
<dbReference type="Pfam" id="PF04932">
    <property type="entry name" value="Wzy_C"/>
    <property type="match status" value="1"/>
</dbReference>
<dbReference type="InterPro" id="IPR051533">
    <property type="entry name" value="WaaL-like"/>
</dbReference>
<feature type="domain" description="O-antigen ligase-related" evidence="6">
    <location>
        <begin position="260"/>
        <end position="404"/>
    </location>
</feature>
<dbReference type="AlphaFoldDB" id="A0A7I7MGR8"/>
<comment type="subcellular location">
    <subcellularLocation>
        <location evidence="1">Membrane</location>
        <topology evidence="1">Multi-pass membrane protein</topology>
    </subcellularLocation>
</comment>
<reference evidence="7 8" key="1">
    <citation type="journal article" date="2019" name="Emerg. Microbes Infect.">
        <title>Comprehensive subspecies identification of 175 nontuberculous mycobacteria species based on 7547 genomic profiles.</title>
        <authorList>
            <person name="Matsumoto Y."/>
            <person name="Kinjo T."/>
            <person name="Motooka D."/>
            <person name="Nabeya D."/>
            <person name="Jung N."/>
            <person name="Uechi K."/>
            <person name="Horii T."/>
            <person name="Iida T."/>
            <person name="Fujita J."/>
            <person name="Nakamura S."/>
        </authorList>
    </citation>
    <scope>NUCLEOTIDE SEQUENCE [LARGE SCALE GENOMIC DNA]</scope>
    <source>
        <strain evidence="7 8">JCM 13323</strain>
    </source>
</reference>
<evidence type="ECO:0000256" key="3">
    <source>
        <dbReference type="ARBA" id="ARBA00022989"/>
    </source>
</evidence>
<accession>A0A7I7MGR8</accession>
<sequence>MTVARSLFSASDMAMVSLVGGAAVAIGPVVLGKMPVVAGVGAVLAVAGLWYLIRRPAHMLIAVVVVEVSGVAGVIAQHKALPLFQLSLLAATIALCIALRDPEMRERLNRGTLLCVGLLGCYLLTQLLTAFTSQNRSVSMGMMKDYIADGLFLMVILLLTQITRRWWAVAAALVIPLAAISLLCLVNQVLFAGTQTFGGFATPTTADGEMVTTLRYGGPGFDSNFWGRSLILGVPLAGALALRALRSGRRRAGWGWLGAFGALLAGVYLTQSRGTIIATVVVLFVWVLASGPAARRQGAKCLPLVGLVSLMPGIGNRLFALATSASGPSYAVDPSVLGRMAAQQSAWAMFRDEPIVGVGPQMYLPELPHYVGMVPTAVLTPADAPHNLYAELAAQGGIVGLAGWAVFVGGFIVVLALHLSRISSGTAESARSLSAGVLAGLVGWSVASVFLHMASFRTFAVVLALAGALGASRTQEVRSVFQLSRYTIPTAFSVIAGSAVAFVVLAVSGTQTYSASQTVTLMPTERADGWTYDYALNVRSRKVFVPTYAALMNGDDNGFSATADPVRGVIEISAEATSGASARARLDAALVAVERNLVTSGADAWYFPTRLGSVEVHSDTTRSAASVALAVLVGTLVALAIHASILRSRSASPHELHEEDVWEAVGTT</sequence>
<dbReference type="PANTHER" id="PTHR37422:SF13">
    <property type="entry name" value="LIPOPOLYSACCHARIDE BIOSYNTHESIS PROTEIN PA4999-RELATED"/>
    <property type="match status" value="1"/>
</dbReference>
<keyword evidence="4 5" id="KW-0472">Membrane</keyword>
<evidence type="ECO:0000256" key="5">
    <source>
        <dbReference type="SAM" id="Phobius"/>
    </source>
</evidence>
<feature type="transmembrane region" description="Helical" evidence="5">
    <location>
        <begin position="60"/>
        <end position="76"/>
    </location>
</feature>
<feature type="transmembrane region" description="Helical" evidence="5">
    <location>
        <begin position="398"/>
        <end position="420"/>
    </location>
</feature>
<evidence type="ECO:0000256" key="2">
    <source>
        <dbReference type="ARBA" id="ARBA00022692"/>
    </source>
</evidence>
<evidence type="ECO:0000259" key="6">
    <source>
        <dbReference type="Pfam" id="PF04932"/>
    </source>
</evidence>
<name>A0A7I7MGR8_9MYCO</name>
<dbReference type="Proteomes" id="UP000466514">
    <property type="component" value="Chromosome"/>
</dbReference>